<keyword evidence="3" id="KW-0479">Metal-binding</keyword>
<evidence type="ECO:0000259" key="4">
    <source>
        <dbReference type="Pfam" id="PF08450"/>
    </source>
</evidence>
<evidence type="ECO:0000313" key="6">
    <source>
        <dbReference type="Proteomes" id="UP000595894"/>
    </source>
</evidence>
<dbReference type="Proteomes" id="UP000595894">
    <property type="component" value="Chromosome"/>
</dbReference>
<dbReference type="RefSeq" id="WP_202092259.1">
    <property type="nucleotide sequence ID" value="NZ_CP061035.1"/>
</dbReference>
<comment type="similarity">
    <text evidence="1">Belongs to the SMP-30/CGR1 family.</text>
</comment>
<keyword evidence="3" id="KW-0862">Zinc</keyword>
<comment type="cofactor">
    <cofactor evidence="3">
        <name>Zn(2+)</name>
        <dbReference type="ChEBI" id="CHEBI:29105"/>
    </cofactor>
    <text evidence="3">Binds 1 divalent metal cation per subunit.</text>
</comment>
<feature type="domain" description="SMP-30/Gluconolactonase/LRE-like region" evidence="4">
    <location>
        <begin position="15"/>
        <end position="255"/>
    </location>
</feature>
<keyword evidence="6" id="KW-1185">Reference proteome</keyword>
<feature type="active site" description="Proton donor/acceptor" evidence="2">
    <location>
        <position position="197"/>
    </location>
</feature>
<dbReference type="PRINTS" id="PR01790">
    <property type="entry name" value="SMP30FAMILY"/>
</dbReference>
<gene>
    <name evidence="5" type="ORF">H5J25_14765</name>
</gene>
<dbReference type="GO" id="GO:0019853">
    <property type="term" value="P:L-ascorbic acid biosynthetic process"/>
    <property type="evidence" value="ECO:0007669"/>
    <property type="project" value="TreeGrafter"/>
</dbReference>
<dbReference type="Pfam" id="PF08450">
    <property type="entry name" value="SGL"/>
    <property type="match status" value="1"/>
</dbReference>
<evidence type="ECO:0000256" key="2">
    <source>
        <dbReference type="PIRSR" id="PIRSR605511-1"/>
    </source>
</evidence>
<feature type="binding site" evidence="3">
    <location>
        <position position="102"/>
    </location>
    <ligand>
        <name>substrate</name>
    </ligand>
</feature>
<dbReference type="GO" id="GO:0004341">
    <property type="term" value="F:gluconolactonase activity"/>
    <property type="evidence" value="ECO:0007669"/>
    <property type="project" value="TreeGrafter"/>
</dbReference>
<evidence type="ECO:0000313" key="5">
    <source>
        <dbReference type="EMBL" id="QQV76677.1"/>
    </source>
</evidence>
<name>A0A974S3M1_9SPHN</name>
<dbReference type="InterPro" id="IPR005511">
    <property type="entry name" value="SMP-30"/>
</dbReference>
<dbReference type="PANTHER" id="PTHR10907:SF47">
    <property type="entry name" value="REGUCALCIN"/>
    <property type="match status" value="1"/>
</dbReference>
<dbReference type="Gene3D" id="2.120.10.30">
    <property type="entry name" value="TolB, C-terminal domain"/>
    <property type="match status" value="1"/>
</dbReference>
<dbReference type="InterPro" id="IPR011042">
    <property type="entry name" value="6-blade_b-propeller_TolB-like"/>
</dbReference>
<reference evidence="6" key="1">
    <citation type="submission" date="2020-09" db="EMBL/GenBank/DDBJ databases">
        <title>Sphingomonas sp., a new species isolated from pork steak.</title>
        <authorList>
            <person name="Heidler von Heilborn D."/>
        </authorList>
    </citation>
    <scope>NUCLEOTIDE SEQUENCE [LARGE SCALE GENOMIC DNA]</scope>
</reference>
<evidence type="ECO:0000256" key="3">
    <source>
        <dbReference type="PIRSR" id="PIRSR605511-2"/>
    </source>
</evidence>
<sequence length="285" mass="31334">MAQWELVKRDVRDQLGEGACWSPRDRAFYWVDILAPALNRLSLEDGRVVRWAMPEPLGWVVRRSAGGLIGGFQSGVAEIRLDPLVITPIVDPEPHLPGNRMNDGKADAQGRIWFGTMDMAEEADTGALYRLDSDRRWTRLDDGYRVTNGPAFSLDGQWLYHSDTARRTIYRFALAPDGSVADRQPFIRFGDDDGYPDGMTVDAAGGLWVAHWGGGRISRFAPDGTLDRSIALPAQQITNMAFAGDDLDRLFVTSAAKGLPDSEHDGGLFEVESGAIGLPSHEYAG</sequence>
<dbReference type="InterPro" id="IPR013658">
    <property type="entry name" value="SGL"/>
</dbReference>
<dbReference type="EMBL" id="CP061035">
    <property type="protein sequence ID" value="QQV76677.1"/>
    <property type="molecule type" value="Genomic_DNA"/>
</dbReference>
<feature type="binding site" evidence="3">
    <location>
        <position position="148"/>
    </location>
    <ligand>
        <name>a divalent metal cation</name>
        <dbReference type="ChEBI" id="CHEBI:60240"/>
    </ligand>
</feature>
<protein>
    <submittedName>
        <fullName evidence="5">SMP-30/gluconolactonase/LRE family protein</fullName>
    </submittedName>
</protein>
<dbReference type="AlphaFoldDB" id="A0A974S3M1"/>
<accession>A0A974S3M1</accession>
<dbReference type="PANTHER" id="PTHR10907">
    <property type="entry name" value="REGUCALCIN"/>
    <property type="match status" value="1"/>
</dbReference>
<proteinExistence type="inferred from homology"/>
<dbReference type="SUPFAM" id="SSF63829">
    <property type="entry name" value="Calcium-dependent phosphotriesterase"/>
    <property type="match status" value="1"/>
</dbReference>
<feature type="binding site" evidence="3">
    <location>
        <position position="197"/>
    </location>
    <ligand>
        <name>a divalent metal cation</name>
        <dbReference type="ChEBI" id="CHEBI:60240"/>
    </ligand>
</feature>
<feature type="binding site" evidence="3">
    <location>
        <position position="100"/>
    </location>
    <ligand>
        <name>substrate</name>
    </ligand>
</feature>
<dbReference type="KEGG" id="sari:H5J25_14765"/>
<organism evidence="5 6">
    <name type="scientific">Sphingomonas aliaeris</name>
    <dbReference type="NCBI Taxonomy" id="2759526"/>
    <lineage>
        <taxon>Bacteria</taxon>
        <taxon>Pseudomonadati</taxon>
        <taxon>Pseudomonadota</taxon>
        <taxon>Alphaproteobacteria</taxon>
        <taxon>Sphingomonadales</taxon>
        <taxon>Sphingomonadaceae</taxon>
        <taxon>Sphingomonas</taxon>
    </lineage>
</organism>
<evidence type="ECO:0000256" key="1">
    <source>
        <dbReference type="ARBA" id="ARBA00008853"/>
    </source>
</evidence>
<feature type="binding site" evidence="3">
    <location>
        <position position="17"/>
    </location>
    <ligand>
        <name>a divalent metal cation</name>
        <dbReference type="ChEBI" id="CHEBI:60240"/>
    </ligand>
</feature>
<dbReference type="GO" id="GO:0005509">
    <property type="term" value="F:calcium ion binding"/>
    <property type="evidence" value="ECO:0007669"/>
    <property type="project" value="TreeGrafter"/>
</dbReference>